<dbReference type="InterPro" id="IPR026881">
    <property type="entry name" value="WYL_dom"/>
</dbReference>
<feature type="domain" description="HTH deoR-type" evidence="3">
    <location>
        <begin position="2"/>
        <end position="57"/>
    </location>
</feature>
<dbReference type="InterPro" id="IPR057727">
    <property type="entry name" value="WCX_dom"/>
</dbReference>
<dbReference type="InterPro" id="IPR013196">
    <property type="entry name" value="HTH_11"/>
</dbReference>
<dbReference type="GeneID" id="98567464"/>
<dbReference type="PROSITE" id="PS51000">
    <property type="entry name" value="HTH_DEOR_2"/>
    <property type="match status" value="1"/>
</dbReference>
<dbReference type="PANTHER" id="PTHR34580">
    <property type="match status" value="1"/>
</dbReference>
<dbReference type="RefSeq" id="WP_126778643.1">
    <property type="nucleotide sequence ID" value="NZ_NGJU01000004.1"/>
</dbReference>
<evidence type="ECO:0000313" key="4">
    <source>
        <dbReference type="EMBL" id="RST97044.1"/>
    </source>
</evidence>
<reference evidence="4 5" key="1">
    <citation type="submission" date="2017-05" db="EMBL/GenBank/DDBJ databases">
        <title>Vagococcus spp. assemblies.</title>
        <authorList>
            <person name="Gulvik C.A."/>
        </authorList>
    </citation>
    <scope>NUCLEOTIDE SEQUENCE [LARGE SCALE GENOMIC DNA]</scope>
    <source>
        <strain evidence="4 5">NCFB 2777</strain>
    </source>
</reference>
<keyword evidence="2" id="KW-0804">Transcription</keyword>
<dbReference type="PIRSF" id="PIRSF016838">
    <property type="entry name" value="PafC"/>
    <property type="match status" value="1"/>
</dbReference>
<dbReference type="InterPro" id="IPR051534">
    <property type="entry name" value="CBASS_pafABC_assoc_protein"/>
</dbReference>
<dbReference type="SUPFAM" id="SSF46785">
    <property type="entry name" value="Winged helix' DNA-binding domain"/>
    <property type="match status" value="1"/>
</dbReference>
<dbReference type="InterPro" id="IPR001034">
    <property type="entry name" value="DeoR_HTH"/>
</dbReference>
<organism evidence="4 5">
    <name type="scientific">Vagococcus salmoninarum</name>
    <dbReference type="NCBI Taxonomy" id="2739"/>
    <lineage>
        <taxon>Bacteria</taxon>
        <taxon>Bacillati</taxon>
        <taxon>Bacillota</taxon>
        <taxon>Bacilli</taxon>
        <taxon>Lactobacillales</taxon>
        <taxon>Enterococcaceae</taxon>
        <taxon>Vagococcus</taxon>
    </lineage>
</organism>
<dbReference type="Proteomes" id="UP000287239">
    <property type="component" value="Unassembled WGS sequence"/>
</dbReference>
<evidence type="ECO:0000259" key="3">
    <source>
        <dbReference type="PROSITE" id="PS51000"/>
    </source>
</evidence>
<accession>A0A429ZTQ6</accession>
<sequence length="310" mass="35803">MKISRIVSIITILLDKKRISAQELAELFEVSLRTIYRDIDAINLAGIPVHATPGVGGGFEIMQNYKITNNVFSATDLSTILIGLSGLTNMVESQELINTLVKVKSFIPVEREADISLKTNQIQIDLSQWQTDRNVQSDLKSIKKALKNNQLIAFSYTNPRGQQTERKVEPYQIVLKGNQWYCYSYCHQRQAFRLFKLGRMSNLTVEVTSFEPRSFEQPVFDFTEIWETIHTTIKLRVHQSVMDRVLDYCSLEAFSAEKDDYYLVDFPFVATDYYYNVVLSFGNKCECLEPIEVREELKRKIGELTQLYQS</sequence>
<dbReference type="PROSITE" id="PS52050">
    <property type="entry name" value="WYL"/>
    <property type="match status" value="1"/>
</dbReference>
<protein>
    <submittedName>
        <fullName evidence="4">Transcriptional regulator</fullName>
    </submittedName>
</protein>
<dbReference type="InterPro" id="IPR036390">
    <property type="entry name" value="WH_DNA-bd_sf"/>
</dbReference>
<dbReference type="Pfam" id="PF08279">
    <property type="entry name" value="HTH_11"/>
    <property type="match status" value="1"/>
</dbReference>
<evidence type="ECO:0000256" key="1">
    <source>
        <dbReference type="ARBA" id="ARBA00023015"/>
    </source>
</evidence>
<name>A0A429ZTQ6_9ENTE</name>
<evidence type="ECO:0000256" key="2">
    <source>
        <dbReference type="ARBA" id="ARBA00023163"/>
    </source>
</evidence>
<dbReference type="Pfam" id="PF13280">
    <property type="entry name" value="WYL"/>
    <property type="match status" value="1"/>
</dbReference>
<dbReference type="InterPro" id="IPR028349">
    <property type="entry name" value="PafC-like"/>
</dbReference>
<gene>
    <name evidence="4" type="ORF">CBF35_03715</name>
</gene>
<proteinExistence type="predicted"/>
<comment type="caution">
    <text evidence="4">The sequence shown here is derived from an EMBL/GenBank/DDBJ whole genome shotgun (WGS) entry which is preliminary data.</text>
</comment>
<dbReference type="Gene3D" id="1.10.10.10">
    <property type="entry name" value="Winged helix-like DNA-binding domain superfamily/Winged helix DNA-binding domain"/>
    <property type="match status" value="1"/>
</dbReference>
<dbReference type="PANTHER" id="PTHR34580:SF1">
    <property type="entry name" value="PROTEIN PAFC"/>
    <property type="match status" value="1"/>
</dbReference>
<dbReference type="OrthoDB" id="9815009at2"/>
<dbReference type="EMBL" id="NGJU01000004">
    <property type="protein sequence ID" value="RST97044.1"/>
    <property type="molecule type" value="Genomic_DNA"/>
</dbReference>
<keyword evidence="5" id="KW-1185">Reference proteome</keyword>
<evidence type="ECO:0000313" key="5">
    <source>
        <dbReference type="Proteomes" id="UP000287239"/>
    </source>
</evidence>
<dbReference type="GO" id="GO:0003700">
    <property type="term" value="F:DNA-binding transcription factor activity"/>
    <property type="evidence" value="ECO:0007669"/>
    <property type="project" value="InterPro"/>
</dbReference>
<keyword evidence="1" id="KW-0805">Transcription regulation</keyword>
<dbReference type="Pfam" id="PF25583">
    <property type="entry name" value="WCX"/>
    <property type="match status" value="1"/>
</dbReference>
<dbReference type="InterPro" id="IPR036388">
    <property type="entry name" value="WH-like_DNA-bd_sf"/>
</dbReference>
<dbReference type="AlphaFoldDB" id="A0A429ZTQ6"/>